<dbReference type="Proteomes" id="UP000282674">
    <property type="component" value="Unassembled WGS sequence"/>
</dbReference>
<evidence type="ECO:0000313" key="3">
    <source>
        <dbReference type="EMBL" id="RMI41398.1"/>
    </source>
</evidence>
<evidence type="ECO:0000256" key="1">
    <source>
        <dbReference type="SAM" id="MobiDB-lite"/>
    </source>
</evidence>
<gene>
    <name evidence="3" type="ORF">EBO15_23320</name>
</gene>
<dbReference type="EMBL" id="RFFG01000043">
    <property type="protein sequence ID" value="RMI41398.1"/>
    <property type="molecule type" value="Genomic_DNA"/>
</dbReference>
<comment type="caution">
    <text evidence="3">The sequence shown here is derived from an EMBL/GenBank/DDBJ whole genome shotgun (WGS) entry which is preliminary data.</text>
</comment>
<dbReference type="AlphaFoldDB" id="A0A3M2M2R1"/>
<evidence type="ECO:0008006" key="5">
    <source>
        <dbReference type="Google" id="ProtNLM"/>
    </source>
</evidence>
<name>A0A3M2M2R1_9ACTN</name>
<organism evidence="3 4">
    <name type="scientific">Actinomadura harenae</name>
    <dbReference type="NCBI Taxonomy" id="2483351"/>
    <lineage>
        <taxon>Bacteria</taxon>
        <taxon>Bacillati</taxon>
        <taxon>Actinomycetota</taxon>
        <taxon>Actinomycetes</taxon>
        <taxon>Streptosporangiales</taxon>
        <taxon>Thermomonosporaceae</taxon>
        <taxon>Actinomadura</taxon>
    </lineage>
</organism>
<feature type="region of interest" description="Disordered" evidence="1">
    <location>
        <begin position="362"/>
        <end position="386"/>
    </location>
</feature>
<keyword evidence="2" id="KW-0472">Membrane</keyword>
<evidence type="ECO:0000256" key="2">
    <source>
        <dbReference type="SAM" id="Phobius"/>
    </source>
</evidence>
<protein>
    <recommendedName>
        <fullName evidence="5">CU044_5270 family protein</fullName>
    </recommendedName>
</protein>
<proteinExistence type="predicted"/>
<dbReference type="RefSeq" id="WP_122196560.1">
    <property type="nucleotide sequence ID" value="NZ_JBHSKC010000027.1"/>
</dbReference>
<sequence length="386" mass="41210">MRDLEAVAEIHVREREPSDAARATARARLMAEIGREDGGRRRERPVGRPPGKAGVLLLAGAIAACSVTALSLVTGVMRDALPYYKVEPIVYREGDAARFLFAAADGTANTPGSGRLWYRRSSVGGTAVVHSPIRPGVEYAMQVEQDDYVLASPNGPLSRKDRAQSAEWSGEQVTVRPASAGDRAKWEADGKPGADALGVEVPDRSIGPEMGNGPVLDFGVDGARRLPTDPAKLRAALLNYAVRVGHERPADPDAYLYRSASFLLVDVPVDYGVRVATYRLLASLRGVRTVTAADAAGRRYQGVALRTTTGENGTIDSELLIDPGTGRLAAGQEVVVTPGPRTASLRPGDRWRYEIVRQAGWTDRPAESLVPDPRLPPPGEPPEGGG</sequence>
<keyword evidence="4" id="KW-1185">Reference proteome</keyword>
<feature type="compositionally biased region" description="Pro residues" evidence="1">
    <location>
        <begin position="373"/>
        <end position="386"/>
    </location>
</feature>
<accession>A0A3M2M2R1</accession>
<feature type="transmembrane region" description="Helical" evidence="2">
    <location>
        <begin position="53"/>
        <end position="76"/>
    </location>
</feature>
<reference evidence="3 4" key="1">
    <citation type="submission" date="2018-10" db="EMBL/GenBank/DDBJ databases">
        <title>Isolation from soil.</title>
        <authorList>
            <person name="Hu J."/>
        </authorList>
    </citation>
    <scope>NUCLEOTIDE SEQUENCE [LARGE SCALE GENOMIC DNA]</scope>
    <source>
        <strain evidence="3 4">NEAU-Ht49</strain>
    </source>
</reference>
<evidence type="ECO:0000313" key="4">
    <source>
        <dbReference type="Proteomes" id="UP000282674"/>
    </source>
</evidence>
<keyword evidence="2" id="KW-0812">Transmembrane</keyword>
<dbReference type="OrthoDB" id="3468933at2"/>
<keyword evidence="2" id="KW-1133">Transmembrane helix</keyword>